<proteinExistence type="predicted"/>
<dbReference type="EMBL" id="CALNXI010001177">
    <property type="protein sequence ID" value="CAH3158759.1"/>
    <property type="molecule type" value="Genomic_DNA"/>
</dbReference>
<evidence type="ECO:0000313" key="2">
    <source>
        <dbReference type="Proteomes" id="UP001159427"/>
    </source>
</evidence>
<protein>
    <submittedName>
        <fullName evidence="1">Uncharacterized protein</fullName>
    </submittedName>
</protein>
<gene>
    <name evidence="1" type="ORF">PEVE_00002962</name>
</gene>
<keyword evidence="2" id="KW-1185">Reference proteome</keyword>
<organism evidence="1 2">
    <name type="scientific">Porites evermanni</name>
    <dbReference type="NCBI Taxonomy" id="104178"/>
    <lineage>
        <taxon>Eukaryota</taxon>
        <taxon>Metazoa</taxon>
        <taxon>Cnidaria</taxon>
        <taxon>Anthozoa</taxon>
        <taxon>Hexacorallia</taxon>
        <taxon>Scleractinia</taxon>
        <taxon>Fungiina</taxon>
        <taxon>Poritidae</taxon>
        <taxon>Porites</taxon>
    </lineage>
</organism>
<reference evidence="1 2" key="1">
    <citation type="submission" date="2022-05" db="EMBL/GenBank/DDBJ databases">
        <authorList>
            <consortium name="Genoscope - CEA"/>
            <person name="William W."/>
        </authorList>
    </citation>
    <scope>NUCLEOTIDE SEQUENCE [LARGE SCALE GENOMIC DNA]</scope>
</reference>
<dbReference type="Proteomes" id="UP001159427">
    <property type="component" value="Unassembled WGS sequence"/>
</dbReference>
<evidence type="ECO:0000313" key="1">
    <source>
        <dbReference type="EMBL" id="CAH3158759.1"/>
    </source>
</evidence>
<sequence>MEKLLSDLNTQLQVLEFTKGKSEAIVAEGNLEGMELHLNTLRSAIKRVEECEVQVEQAKIANGESFEEVAEWSLGVENKQTAADVNIEYLKKCLAEGKQRDNLLAKETEEAILQKSRKKELEFEQTQLDMKLAYEKKIEEAKMSHAKTTEPSPSQMKTAIDGLAPFLESI</sequence>
<name>A0ABN8Q8H2_9CNID</name>
<comment type="caution">
    <text evidence="1">The sequence shown here is derived from an EMBL/GenBank/DDBJ whole genome shotgun (WGS) entry which is preliminary data.</text>
</comment>
<accession>A0ABN8Q8H2</accession>